<name>A0A6G0VKK6_APHCR</name>
<gene>
    <name evidence="1" type="ORF">FWK35_00032371</name>
</gene>
<reference evidence="1 2" key="1">
    <citation type="submission" date="2019-08" db="EMBL/GenBank/DDBJ databases">
        <title>Whole genome of Aphis craccivora.</title>
        <authorList>
            <person name="Voronova N.V."/>
            <person name="Shulinski R.S."/>
            <person name="Bandarenka Y.V."/>
            <person name="Zhorov D.G."/>
            <person name="Warner D."/>
        </authorList>
    </citation>
    <scope>NUCLEOTIDE SEQUENCE [LARGE SCALE GENOMIC DNA]</scope>
    <source>
        <strain evidence="1">180601</strain>
        <tissue evidence="1">Whole Body</tissue>
    </source>
</reference>
<comment type="caution">
    <text evidence="1">The sequence shown here is derived from an EMBL/GenBank/DDBJ whole genome shotgun (WGS) entry which is preliminary data.</text>
</comment>
<protein>
    <submittedName>
        <fullName evidence="1">Integrase catalytic domain-containing protein</fullName>
    </submittedName>
</protein>
<dbReference type="AlphaFoldDB" id="A0A6G0VKK6"/>
<evidence type="ECO:0000313" key="1">
    <source>
        <dbReference type="EMBL" id="KAF0693809.1"/>
    </source>
</evidence>
<sequence>MIDSDSKARICMHLHIHFGCSAYFCFRLYQSKNKRILCAKTKLAPIKALSIPQLELCGALLLARLMNRSHSSVALAWIVNIQLEFKVFVSNRVHQIRQLIPLCNWAHISTQNNPADCTSRGVSSLALIDLKLYWYGPKILMQSPSTWVSHIPFLDSEVKPEIRQTSLVVGTLDAEPEWFNRYSSLDQLLAIVSWIHCVGRDSLSDIRVPIRLAELNDSSLALVRVSQGIHLSQLRRELPASSNISKPWVHLRPFVDEQGLIRVGGRLSKIYIGVPTIELATTERRQLGEDN</sequence>
<dbReference type="InterPro" id="IPR008042">
    <property type="entry name" value="Retrotrans_Pao"/>
</dbReference>
<dbReference type="Proteomes" id="UP000478052">
    <property type="component" value="Unassembled WGS sequence"/>
</dbReference>
<keyword evidence="2" id="KW-1185">Reference proteome</keyword>
<accession>A0A6G0VKK6</accession>
<dbReference type="PANTHER" id="PTHR47331">
    <property type="entry name" value="PHD-TYPE DOMAIN-CONTAINING PROTEIN"/>
    <property type="match status" value="1"/>
</dbReference>
<dbReference type="OrthoDB" id="6625409at2759"/>
<evidence type="ECO:0000313" key="2">
    <source>
        <dbReference type="Proteomes" id="UP000478052"/>
    </source>
</evidence>
<dbReference type="EMBL" id="VUJU01015453">
    <property type="protein sequence ID" value="KAF0693809.1"/>
    <property type="molecule type" value="Genomic_DNA"/>
</dbReference>
<organism evidence="1 2">
    <name type="scientific">Aphis craccivora</name>
    <name type="common">Cowpea aphid</name>
    <dbReference type="NCBI Taxonomy" id="307492"/>
    <lineage>
        <taxon>Eukaryota</taxon>
        <taxon>Metazoa</taxon>
        <taxon>Ecdysozoa</taxon>
        <taxon>Arthropoda</taxon>
        <taxon>Hexapoda</taxon>
        <taxon>Insecta</taxon>
        <taxon>Pterygota</taxon>
        <taxon>Neoptera</taxon>
        <taxon>Paraneoptera</taxon>
        <taxon>Hemiptera</taxon>
        <taxon>Sternorrhyncha</taxon>
        <taxon>Aphidomorpha</taxon>
        <taxon>Aphidoidea</taxon>
        <taxon>Aphididae</taxon>
        <taxon>Aphidini</taxon>
        <taxon>Aphis</taxon>
        <taxon>Aphis</taxon>
    </lineage>
</organism>
<proteinExistence type="predicted"/>
<dbReference type="Pfam" id="PF05380">
    <property type="entry name" value="Peptidase_A17"/>
    <property type="match status" value="1"/>
</dbReference>